<evidence type="ECO:0000256" key="2">
    <source>
        <dbReference type="ARBA" id="ARBA00022771"/>
    </source>
</evidence>
<evidence type="ECO:0000259" key="7">
    <source>
        <dbReference type="PROSITE" id="PS50016"/>
    </source>
</evidence>
<dbReference type="InterPro" id="IPR011011">
    <property type="entry name" value="Znf_FYVE_PHD"/>
</dbReference>
<dbReference type="PANTHER" id="PTHR24102:SF18">
    <property type="entry name" value="PHD FINGER PROTEIN 21B"/>
    <property type="match status" value="1"/>
</dbReference>
<protein>
    <submittedName>
        <fullName evidence="8">PF21B protein</fullName>
    </submittedName>
</protein>
<keyword evidence="1" id="KW-0479">Metal-binding</keyword>
<evidence type="ECO:0000313" key="8">
    <source>
        <dbReference type="EMBL" id="NXC72585.1"/>
    </source>
</evidence>
<keyword evidence="3" id="KW-0862">Zinc</keyword>
<evidence type="ECO:0000256" key="1">
    <source>
        <dbReference type="ARBA" id="ARBA00022723"/>
    </source>
</evidence>
<evidence type="ECO:0000256" key="6">
    <source>
        <dbReference type="SAM" id="MobiDB-lite"/>
    </source>
</evidence>
<dbReference type="GO" id="GO:0008270">
    <property type="term" value="F:zinc ion binding"/>
    <property type="evidence" value="ECO:0007669"/>
    <property type="project" value="UniProtKB-KW"/>
</dbReference>
<feature type="region of interest" description="Disordered" evidence="6">
    <location>
        <begin position="77"/>
        <end position="102"/>
    </location>
</feature>
<dbReference type="OrthoDB" id="336088at2759"/>
<evidence type="ECO:0000313" key="9">
    <source>
        <dbReference type="Proteomes" id="UP000657035"/>
    </source>
</evidence>
<reference evidence="8" key="1">
    <citation type="submission" date="2019-09" db="EMBL/GenBank/DDBJ databases">
        <title>Bird 10,000 Genomes (B10K) Project - Family phase.</title>
        <authorList>
            <person name="Zhang G."/>
        </authorList>
    </citation>
    <scope>NUCLEOTIDE SEQUENCE</scope>
    <source>
        <strain evidence="8">B10K-CU-031-38</strain>
    </source>
</reference>
<dbReference type="InterPro" id="IPR001965">
    <property type="entry name" value="Znf_PHD"/>
</dbReference>
<accession>A0A851PWR3</accession>
<feature type="non-terminal residue" evidence="8">
    <location>
        <position position="435"/>
    </location>
</feature>
<feature type="region of interest" description="Disordered" evidence="6">
    <location>
        <begin position="158"/>
        <end position="189"/>
    </location>
</feature>
<evidence type="ECO:0000256" key="3">
    <source>
        <dbReference type="ARBA" id="ARBA00022833"/>
    </source>
</evidence>
<evidence type="ECO:0000256" key="4">
    <source>
        <dbReference type="PROSITE-ProRule" id="PRU00146"/>
    </source>
</evidence>
<feature type="domain" description="PHD-type" evidence="7">
    <location>
        <begin position="254"/>
        <end position="301"/>
    </location>
</feature>
<dbReference type="EMBL" id="WBMU01002126">
    <property type="protein sequence ID" value="NXC72585.1"/>
    <property type="molecule type" value="Genomic_DNA"/>
</dbReference>
<dbReference type="CDD" id="cd15524">
    <property type="entry name" value="PHD_PHF21B"/>
    <property type="match status" value="1"/>
</dbReference>
<comment type="caution">
    <text evidence="8">The sequence shown here is derived from an EMBL/GenBank/DDBJ whole genome shotgun (WGS) entry which is preliminary data.</text>
</comment>
<keyword evidence="5" id="KW-0175">Coiled coil</keyword>
<dbReference type="Pfam" id="PF00628">
    <property type="entry name" value="PHD"/>
    <property type="match status" value="1"/>
</dbReference>
<feature type="compositionally biased region" description="Basic and acidic residues" evidence="6">
    <location>
        <begin position="164"/>
        <end position="173"/>
    </location>
</feature>
<feature type="compositionally biased region" description="Polar residues" evidence="6">
    <location>
        <begin position="77"/>
        <end position="89"/>
    </location>
</feature>
<name>A0A851PWR3_ANHAN</name>
<gene>
    <name evidence="8" type="primary">Phf21b</name>
    <name evidence="8" type="ORF">ANHANH_R11229</name>
</gene>
<dbReference type="PANTHER" id="PTHR24102">
    <property type="entry name" value="PHD FINGER PROTEIN"/>
    <property type="match status" value="1"/>
</dbReference>
<evidence type="ECO:0000256" key="5">
    <source>
        <dbReference type="SAM" id="Coils"/>
    </source>
</evidence>
<dbReference type="AlphaFoldDB" id="A0A851PWR3"/>
<keyword evidence="9" id="KW-1185">Reference proteome</keyword>
<feature type="non-terminal residue" evidence="8">
    <location>
        <position position="1"/>
    </location>
</feature>
<organism evidence="8 9">
    <name type="scientific">Anhinga anhinga</name>
    <name type="common">Anhinga</name>
    <name type="synonym">Plotus anhinga</name>
    <dbReference type="NCBI Taxonomy" id="56067"/>
    <lineage>
        <taxon>Eukaryota</taxon>
        <taxon>Metazoa</taxon>
        <taxon>Chordata</taxon>
        <taxon>Craniata</taxon>
        <taxon>Vertebrata</taxon>
        <taxon>Euteleostomi</taxon>
        <taxon>Archelosauria</taxon>
        <taxon>Archosauria</taxon>
        <taxon>Dinosauria</taxon>
        <taxon>Saurischia</taxon>
        <taxon>Theropoda</taxon>
        <taxon>Coelurosauria</taxon>
        <taxon>Aves</taxon>
        <taxon>Neognathae</taxon>
        <taxon>Neoaves</taxon>
        <taxon>Aequornithes</taxon>
        <taxon>Suliformes</taxon>
        <taxon>Anhingidae</taxon>
        <taxon>Anhinga</taxon>
    </lineage>
</organism>
<sequence length="435" mass="47753">QQTLGTITAVPIKVPQVSSLQRLAGQGPAVLPQVRPKTLIPDSLPISPCRDQPSKQPPTFQKATVVSIKNPSPALPTANNTVSHVQTPNSQSQSVTESTSISSPLSSAGVAYAIISTSPNNATPISTSATVSVVNDSIKVQPLLISADSKVIIIQPQVQTQTESKVETKKPPEESAQGPPATKKKKEENPEKIAFMVALGLVTTEHLEEIQSKRQERKRRSTANPAYSGLLETEVLYHSLFFTTVLFHNEIHHDEHCTACKRGINLQPCGTCPRAYHLNCLDPPLKTAPKGVWVCPKCQQKVLKKDDNVPWTGTLAIVHSYVTHKTVKEEEKRKLLKRSSELKSEHRQLEEKERLLNNAVKKCLELKTSLLAQQKGTQSSLERLKTLIRLIQNEQMIQVTMTTTTTSSLLTVPWIKPSSASAAMHKALQQSQGNN</sequence>
<dbReference type="InterPro" id="IPR019787">
    <property type="entry name" value="Znf_PHD-finger"/>
</dbReference>
<dbReference type="PROSITE" id="PS50016">
    <property type="entry name" value="ZF_PHD_2"/>
    <property type="match status" value="1"/>
</dbReference>
<dbReference type="SUPFAM" id="SSF57903">
    <property type="entry name" value="FYVE/PHD zinc finger"/>
    <property type="match status" value="1"/>
</dbReference>
<dbReference type="SMART" id="SM00249">
    <property type="entry name" value="PHD"/>
    <property type="match status" value="1"/>
</dbReference>
<keyword evidence="2 4" id="KW-0863">Zinc-finger</keyword>
<feature type="coiled-coil region" evidence="5">
    <location>
        <begin position="332"/>
        <end position="369"/>
    </location>
</feature>
<dbReference type="InterPro" id="IPR013083">
    <property type="entry name" value="Znf_RING/FYVE/PHD"/>
</dbReference>
<feature type="compositionally biased region" description="Low complexity" evidence="6">
    <location>
        <begin position="90"/>
        <end position="102"/>
    </location>
</feature>
<dbReference type="Proteomes" id="UP000657035">
    <property type="component" value="Unassembled WGS sequence"/>
</dbReference>
<dbReference type="Gene3D" id="3.30.40.10">
    <property type="entry name" value="Zinc/RING finger domain, C3HC4 (zinc finger)"/>
    <property type="match status" value="1"/>
</dbReference>
<proteinExistence type="predicted"/>